<keyword evidence="4" id="KW-1185">Reference proteome</keyword>
<dbReference type="PROSITE" id="PS00571">
    <property type="entry name" value="AMIDASES"/>
    <property type="match status" value="1"/>
</dbReference>
<reference evidence="3 4" key="1">
    <citation type="submission" date="2024-11" db="EMBL/GenBank/DDBJ databases">
        <title>Chromosome-level genome assembly of the freshwater bivalve Anodonta woodiana.</title>
        <authorList>
            <person name="Chen X."/>
        </authorList>
    </citation>
    <scope>NUCLEOTIDE SEQUENCE [LARGE SCALE GENOMIC DNA]</scope>
    <source>
        <strain evidence="3">MN2024</strain>
        <tissue evidence="3">Gills</tissue>
    </source>
</reference>
<dbReference type="InterPro" id="IPR036928">
    <property type="entry name" value="AS_sf"/>
</dbReference>
<evidence type="ECO:0000313" key="4">
    <source>
        <dbReference type="Proteomes" id="UP001634394"/>
    </source>
</evidence>
<dbReference type="Proteomes" id="UP001634394">
    <property type="component" value="Unassembled WGS sequence"/>
</dbReference>
<accession>A0ABD3V6R5</accession>
<dbReference type="SUPFAM" id="SSF75304">
    <property type="entry name" value="Amidase signature (AS) enzymes"/>
    <property type="match status" value="1"/>
</dbReference>
<feature type="domain" description="Amidase" evidence="2">
    <location>
        <begin position="94"/>
        <end position="503"/>
    </location>
</feature>
<gene>
    <name evidence="3" type="ORF">ACJMK2_011988</name>
</gene>
<dbReference type="InterPro" id="IPR000120">
    <property type="entry name" value="Amidase"/>
</dbReference>
<comment type="similarity">
    <text evidence="1">Belongs to the amidase family.</text>
</comment>
<comment type="caution">
    <text evidence="3">The sequence shown here is derived from an EMBL/GenBank/DDBJ whole genome shotgun (WGS) entry which is preliminary data.</text>
</comment>
<dbReference type="EMBL" id="JBJQND010000013">
    <property type="protein sequence ID" value="KAL3857307.1"/>
    <property type="molecule type" value="Genomic_DNA"/>
</dbReference>
<evidence type="ECO:0000313" key="3">
    <source>
        <dbReference type="EMBL" id="KAL3857307.1"/>
    </source>
</evidence>
<dbReference type="Gene3D" id="3.90.1300.10">
    <property type="entry name" value="Amidase signature (AS) domain"/>
    <property type="match status" value="1"/>
</dbReference>
<dbReference type="NCBIfam" id="NF005565">
    <property type="entry name" value="PRK07235.1"/>
    <property type="match status" value="1"/>
</dbReference>
<dbReference type="AlphaFoldDB" id="A0ABD3V6R5"/>
<dbReference type="PANTHER" id="PTHR11895:SF170">
    <property type="entry name" value="AMIDASE"/>
    <property type="match status" value="1"/>
</dbReference>
<organism evidence="3 4">
    <name type="scientific">Sinanodonta woodiana</name>
    <name type="common">Chinese pond mussel</name>
    <name type="synonym">Anodonta woodiana</name>
    <dbReference type="NCBI Taxonomy" id="1069815"/>
    <lineage>
        <taxon>Eukaryota</taxon>
        <taxon>Metazoa</taxon>
        <taxon>Spiralia</taxon>
        <taxon>Lophotrochozoa</taxon>
        <taxon>Mollusca</taxon>
        <taxon>Bivalvia</taxon>
        <taxon>Autobranchia</taxon>
        <taxon>Heteroconchia</taxon>
        <taxon>Palaeoheterodonta</taxon>
        <taxon>Unionida</taxon>
        <taxon>Unionoidea</taxon>
        <taxon>Unionidae</taxon>
        <taxon>Unioninae</taxon>
        <taxon>Sinanodonta</taxon>
    </lineage>
</organism>
<protein>
    <recommendedName>
        <fullName evidence="2">Amidase domain-containing protein</fullName>
    </recommendedName>
</protein>
<evidence type="ECO:0000256" key="1">
    <source>
        <dbReference type="ARBA" id="ARBA00009199"/>
    </source>
</evidence>
<proteinExistence type="inferred from homology"/>
<dbReference type="InterPro" id="IPR023631">
    <property type="entry name" value="Amidase_dom"/>
</dbReference>
<dbReference type="InterPro" id="IPR020556">
    <property type="entry name" value="Amidase_CS"/>
</dbReference>
<name>A0ABD3V6R5_SINWO</name>
<dbReference type="Pfam" id="PF01425">
    <property type="entry name" value="Amidase"/>
    <property type="match status" value="1"/>
</dbReference>
<dbReference type="PANTHER" id="PTHR11895">
    <property type="entry name" value="TRANSAMIDASE"/>
    <property type="match status" value="1"/>
</dbReference>
<sequence>MASVGDSDLYRVPAVKPPTSEYLRELSQSMGLQCTDVDLGVYLEHITGTLRGYDRISQLVGPSLPVKYPRTPGYRPSPVENTLNGWYWKCDIKGSDNGRLSGKTIGIKDNVAVAGVPMTNGSKLLEGYTPEFDATVVTRILDAGGRILGKTNCEDLCMCGSSFTNVTGPTLNPHDRSRSSGGSSSGSAALVAVGEIDMAIGGDQGGSIRIPASWCGIVGLKPTFGLVPYTGACPIEITIDHLGPMARTVYDCALLLEVISGPDGINDSRQSSTFHVPEYTKQLKTEMAGKKIALITEGFACCEQNVQNVVRETALKLTTKGAVVEEISIPLHKDGVAVWYTIALEGAYNCLYKGNGTGYHWKGYYPSSMQEALTRGFHLRPQDMSETFKGAVLFGAFIQKNYQNKFYSKAQNLNMMLTAAYNKVLEEYDVLLMPTLTSVAPELPKQDSTLKERLKADSGMDVNCMPFNCTGHPAISINAGRSLDGLPIGMMLVGRHFHEVSVLQIAYAYEQLQNN</sequence>
<evidence type="ECO:0000259" key="2">
    <source>
        <dbReference type="Pfam" id="PF01425"/>
    </source>
</evidence>